<dbReference type="Gene3D" id="3.40.50.2000">
    <property type="entry name" value="Glycogen Phosphorylase B"/>
    <property type="match status" value="1"/>
</dbReference>
<proteinExistence type="predicted"/>
<evidence type="ECO:0000313" key="2">
    <source>
        <dbReference type="Proteomes" id="UP000095342"/>
    </source>
</evidence>
<gene>
    <name evidence="1" type="ORF">BJI67_10830</name>
</gene>
<evidence type="ECO:0000313" key="1">
    <source>
        <dbReference type="EMBL" id="AOV17488.1"/>
    </source>
</evidence>
<organism evidence="1 2">
    <name type="scientific">Acidihalobacter aeolianus</name>
    <dbReference type="NCBI Taxonomy" id="2792603"/>
    <lineage>
        <taxon>Bacteria</taxon>
        <taxon>Pseudomonadati</taxon>
        <taxon>Pseudomonadota</taxon>
        <taxon>Gammaproteobacteria</taxon>
        <taxon>Chromatiales</taxon>
        <taxon>Ectothiorhodospiraceae</taxon>
        <taxon>Acidihalobacter</taxon>
    </lineage>
</organism>
<dbReference type="RefSeq" id="WP_070073036.1">
    <property type="nucleotide sequence ID" value="NZ_CP017448.1"/>
</dbReference>
<dbReference type="SUPFAM" id="SSF53756">
    <property type="entry name" value="UDP-Glycosyltransferase/glycogen phosphorylase"/>
    <property type="match status" value="1"/>
</dbReference>
<name>A0A1D8K937_9GAMM</name>
<evidence type="ECO:0008006" key="3">
    <source>
        <dbReference type="Google" id="ProtNLM"/>
    </source>
</evidence>
<dbReference type="KEGG" id="aaeo:BJI67_10830"/>
<reference evidence="1 2" key="1">
    <citation type="submission" date="2016-09" db="EMBL/GenBank/DDBJ databases">
        <title>Acidihalobacter prosperus V6 (DSM14174).</title>
        <authorList>
            <person name="Khaleque H.N."/>
            <person name="Ramsay J.P."/>
            <person name="Murphy R.J.T."/>
            <person name="Kaksonen A.H."/>
            <person name="Boxall N.J."/>
            <person name="Watkin E.L.J."/>
        </authorList>
    </citation>
    <scope>NUCLEOTIDE SEQUENCE [LARGE SCALE GENOMIC DNA]</scope>
    <source>
        <strain evidence="1 2">V6</strain>
    </source>
</reference>
<dbReference type="EMBL" id="CP017448">
    <property type="protein sequence ID" value="AOV17488.1"/>
    <property type="molecule type" value="Genomic_DNA"/>
</dbReference>
<dbReference type="AlphaFoldDB" id="A0A1D8K937"/>
<sequence>MLPDYRPDTSLCERFADFRERGYWVFYAPNTSEGEEARAYGVLFDILRKKTAIMMISPADSERYEPVYRDALKYSLPTIRHTRLFTSKVPKNNRIYFIEDPEPVSDFYACADVVLLGGTLTAEATSEPDLVTPILAGKPVIAGPGGQRNPDVAAAAAAGVIRRTDTVEEMADALRALQDDPEATRKLCADARAWLEARTDKSA</sequence>
<dbReference type="Proteomes" id="UP000095342">
    <property type="component" value="Chromosome"/>
</dbReference>
<keyword evidence="2" id="KW-1185">Reference proteome</keyword>
<accession>A0A1D8K937</accession>
<protein>
    <recommendedName>
        <fullName evidence="3">3-deoxy-D-manno-octulosonic acid transferase</fullName>
    </recommendedName>
</protein>